<accession>A0A9W6CYR7</accession>
<dbReference type="EMBL" id="BSDP01000001">
    <property type="protein sequence ID" value="GLI28461.1"/>
    <property type="molecule type" value="Genomic_DNA"/>
</dbReference>
<protein>
    <submittedName>
        <fullName evidence="1">Uncharacterized protein</fullName>
    </submittedName>
</protein>
<evidence type="ECO:0000313" key="1">
    <source>
        <dbReference type="EMBL" id="GLI28461.1"/>
    </source>
</evidence>
<dbReference type="Proteomes" id="UP001144396">
    <property type="component" value="Unassembled WGS sequence"/>
</dbReference>
<keyword evidence="2" id="KW-1185">Reference proteome</keyword>
<evidence type="ECO:0000313" key="2">
    <source>
        <dbReference type="Proteomes" id="UP001144396"/>
    </source>
</evidence>
<comment type="caution">
    <text evidence="1">The sequence shown here is derived from an EMBL/GenBank/DDBJ whole genome shotgun (WGS) entry which is preliminary data.</text>
</comment>
<proteinExistence type="predicted"/>
<name>A0A9W6CYR7_9MICO</name>
<reference evidence="1" key="1">
    <citation type="submission" date="2022-12" db="EMBL/GenBank/DDBJ databases">
        <title>Reference genome sequencing for broad-spectrum identification of bacterial and archaeal isolates by mass spectrometry.</title>
        <authorList>
            <person name="Sekiguchi Y."/>
            <person name="Tourlousse D.M."/>
        </authorList>
    </citation>
    <scope>NUCLEOTIDE SEQUENCE</scope>
    <source>
        <strain evidence="1">14</strain>
    </source>
</reference>
<gene>
    <name evidence="1" type="ORF">ARHIZOSPH14_27030</name>
</gene>
<dbReference type="RefSeq" id="WP_281885860.1">
    <property type="nucleotide sequence ID" value="NZ_BSDP01000001.1"/>
</dbReference>
<sequence length="172" mass="19219">MGFEEDVAALAAMHAEREAKSRRESEERHAHAMETLRGFVEFARTHGVPTVPVYAFRRTEVRGVFSRDLHHYHPPVDGWVFADLGQESLDRAVLTANVEIASNPDLTLVTPGSRLTAEGEKHLGLPVMGPFVVTRRLVPASADTYVRDQLVVRTREVAARFLGGWRPSPMHL</sequence>
<organism evidence="1 2">
    <name type="scientific">Agromyces rhizosphaerae</name>
    <dbReference type="NCBI Taxonomy" id="88374"/>
    <lineage>
        <taxon>Bacteria</taxon>
        <taxon>Bacillati</taxon>
        <taxon>Actinomycetota</taxon>
        <taxon>Actinomycetes</taxon>
        <taxon>Micrococcales</taxon>
        <taxon>Microbacteriaceae</taxon>
        <taxon>Agromyces</taxon>
    </lineage>
</organism>
<dbReference type="AlphaFoldDB" id="A0A9W6CYR7"/>